<evidence type="ECO:0000256" key="1">
    <source>
        <dbReference type="SAM" id="MobiDB-lite"/>
    </source>
</evidence>
<gene>
    <name evidence="2" type="ORF">AL399_08665</name>
</gene>
<evidence type="ECO:0000313" key="3">
    <source>
        <dbReference type="Proteomes" id="UP000054172"/>
    </source>
</evidence>
<comment type="caution">
    <text evidence="2">The sequence shown here is derived from an EMBL/GenBank/DDBJ whole genome shotgun (WGS) entry which is preliminary data.</text>
</comment>
<accession>A0A0Q4B2N8</accession>
<name>A0A0Q4B2N8_9BACT</name>
<feature type="non-terminal residue" evidence="2">
    <location>
        <position position="65"/>
    </location>
</feature>
<proteinExistence type="predicted"/>
<dbReference type="AlphaFoldDB" id="A0A0Q4B2N8"/>
<evidence type="ECO:0000313" key="2">
    <source>
        <dbReference type="EMBL" id="KQM08194.1"/>
    </source>
</evidence>
<sequence>MSTRRRRWYTRTTGGFRRPRGGRSASRPATANREIGVEGVCSDVACRVALSVVAAVVVAPVPTVA</sequence>
<keyword evidence="3" id="KW-1185">Reference proteome</keyword>
<feature type="compositionally biased region" description="Low complexity" evidence="1">
    <location>
        <begin position="10"/>
        <end position="29"/>
    </location>
</feature>
<protein>
    <submittedName>
        <fullName evidence="2">Uncharacterized protein</fullName>
    </submittedName>
</protein>
<dbReference type="EMBL" id="LIIK01000058">
    <property type="protein sequence ID" value="KQM08194.1"/>
    <property type="molecule type" value="Genomic_DNA"/>
</dbReference>
<reference evidence="2" key="1">
    <citation type="submission" date="2015-08" db="EMBL/GenBank/DDBJ databases">
        <title>Candidatus Bacteriodes Periocalifornicus.</title>
        <authorList>
            <person name="McLean J.S."/>
            <person name="Kelley S."/>
        </authorList>
    </citation>
    <scope>NUCLEOTIDE SEQUENCE [LARGE SCALE GENOMIC DNA]</scope>
    <source>
        <strain evidence="2">12B</strain>
    </source>
</reference>
<organism evidence="2 3">
    <name type="scientific">Candidatus [Bacteroides] periocalifornicus</name>
    <dbReference type="NCBI Taxonomy" id="1702214"/>
    <lineage>
        <taxon>Bacteria</taxon>
        <taxon>Pseudomonadati</taxon>
        <taxon>Bacteroidota</taxon>
    </lineage>
</organism>
<dbReference type="PATRIC" id="fig|1702214.3.peg.128"/>
<feature type="region of interest" description="Disordered" evidence="1">
    <location>
        <begin position="1"/>
        <end position="31"/>
    </location>
</feature>
<dbReference type="Proteomes" id="UP000054172">
    <property type="component" value="Unassembled WGS sequence"/>
</dbReference>